<evidence type="ECO:0000313" key="1">
    <source>
        <dbReference type="EMBL" id="MBB6038645.1"/>
    </source>
</evidence>
<comment type="caution">
    <text evidence="1">The sequence shown here is derived from an EMBL/GenBank/DDBJ whole genome shotgun (WGS) entry which is preliminary data.</text>
</comment>
<proteinExistence type="predicted"/>
<gene>
    <name evidence="1" type="ORF">HNR73_006531</name>
</gene>
<protein>
    <submittedName>
        <fullName evidence="1">Uncharacterized protein</fullName>
    </submittedName>
</protein>
<sequence length="110" mass="12164">MAETPREIVTRVLDHRLLTDIRDETDDPLLKEVVDEIMAGRYSWVEAMRSPTYGPSIAAMVSAGVQALKEFPPAAIDDGVREVDRLVELVTEYGEAALDPDWSAPAHADQ</sequence>
<evidence type="ECO:0000313" key="2">
    <source>
        <dbReference type="Proteomes" id="UP000548476"/>
    </source>
</evidence>
<dbReference type="RefSeq" id="WP_184791426.1">
    <property type="nucleotide sequence ID" value="NZ_BONT01000069.1"/>
</dbReference>
<dbReference type="Proteomes" id="UP000548476">
    <property type="component" value="Unassembled WGS sequence"/>
</dbReference>
<name>A0A841FR27_9ACTN</name>
<organism evidence="1 2">
    <name type="scientific">Phytomonospora endophytica</name>
    <dbReference type="NCBI Taxonomy" id="714109"/>
    <lineage>
        <taxon>Bacteria</taxon>
        <taxon>Bacillati</taxon>
        <taxon>Actinomycetota</taxon>
        <taxon>Actinomycetes</taxon>
        <taxon>Micromonosporales</taxon>
        <taxon>Micromonosporaceae</taxon>
        <taxon>Phytomonospora</taxon>
    </lineage>
</organism>
<dbReference type="EMBL" id="JACHGT010000017">
    <property type="protein sequence ID" value="MBB6038645.1"/>
    <property type="molecule type" value="Genomic_DNA"/>
</dbReference>
<keyword evidence="2" id="KW-1185">Reference proteome</keyword>
<accession>A0A841FR27</accession>
<reference evidence="1 2" key="1">
    <citation type="submission" date="2020-08" db="EMBL/GenBank/DDBJ databases">
        <title>Genomic Encyclopedia of Type Strains, Phase IV (KMG-IV): sequencing the most valuable type-strain genomes for metagenomic binning, comparative biology and taxonomic classification.</title>
        <authorList>
            <person name="Goeker M."/>
        </authorList>
    </citation>
    <scope>NUCLEOTIDE SEQUENCE [LARGE SCALE GENOMIC DNA]</scope>
    <source>
        <strain evidence="1 2">YIM 65646</strain>
    </source>
</reference>
<dbReference type="AlphaFoldDB" id="A0A841FR27"/>